<accession>A0A418VDE5</accession>
<evidence type="ECO:0000313" key="2">
    <source>
        <dbReference type="Proteomes" id="UP000285523"/>
    </source>
</evidence>
<reference evidence="1 2" key="1">
    <citation type="submission" date="2018-09" db="EMBL/GenBank/DDBJ databases">
        <title>Draft genome sequence of Rhodopseudomonas palustris 2.1.18.</title>
        <authorList>
            <person name="Robertson S.L."/>
            <person name="Meyer T.E."/>
            <person name="Kyndt J.A."/>
        </authorList>
    </citation>
    <scope>NUCLEOTIDE SEQUENCE [LARGE SCALE GENOMIC DNA]</scope>
    <source>
        <strain evidence="1 2">2.1.18</strain>
    </source>
</reference>
<dbReference type="Proteomes" id="UP000285523">
    <property type="component" value="Unassembled WGS sequence"/>
</dbReference>
<dbReference type="SUPFAM" id="SSF102588">
    <property type="entry name" value="LmbE-like"/>
    <property type="match status" value="1"/>
</dbReference>
<dbReference type="Pfam" id="PF02585">
    <property type="entry name" value="PIG-L"/>
    <property type="match status" value="1"/>
</dbReference>
<proteinExistence type="predicted"/>
<name>A0A418VDE5_RHOPL</name>
<dbReference type="PANTHER" id="PTHR12993">
    <property type="entry name" value="N-ACETYLGLUCOSAMINYL-PHOSPHATIDYLINOSITOL DE-N-ACETYLASE-RELATED"/>
    <property type="match status" value="1"/>
</dbReference>
<dbReference type="Gene3D" id="3.40.50.10320">
    <property type="entry name" value="LmbE-like"/>
    <property type="match status" value="1"/>
</dbReference>
<comment type="caution">
    <text evidence="1">The sequence shown here is derived from an EMBL/GenBank/DDBJ whole genome shotgun (WGS) entry which is preliminary data.</text>
</comment>
<dbReference type="PANTHER" id="PTHR12993:SF29">
    <property type="entry name" value="BLR3841 PROTEIN"/>
    <property type="match status" value="1"/>
</dbReference>
<organism evidence="1 2">
    <name type="scientific">Rhodopseudomonas palustris</name>
    <dbReference type="NCBI Taxonomy" id="1076"/>
    <lineage>
        <taxon>Bacteria</taxon>
        <taxon>Pseudomonadati</taxon>
        <taxon>Pseudomonadota</taxon>
        <taxon>Alphaproteobacteria</taxon>
        <taxon>Hyphomicrobiales</taxon>
        <taxon>Nitrobacteraceae</taxon>
        <taxon>Rhodopseudomonas</taxon>
    </lineage>
</organism>
<dbReference type="GO" id="GO:0016811">
    <property type="term" value="F:hydrolase activity, acting on carbon-nitrogen (but not peptide) bonds, in linear amides"/>
    <property type="evidence" value="ECO:0007669"/>
    <property type="project" value="TreeGrafter"/>
</dbReference>
<dbReference type="AlphaFoldDB" id="A0A418VDE5"/>
<dbReference type="InterPro" id="IPR003737">
    <property type="entry name" value="GlcNAc_PI_deacetylase-related"/>
</dbReference>
<dbReference type="EMBL" id="QYYD01000012">
    <property type="protein sequence ID" value="RJF74173.1"/>
    <property type="molecule type" value="Genomic_DNA"/>
</dbReference>
<evidence type="ECO:0000313" key="1">
    <source>
        <dbReference type="EMBL" id="RJF74173.1"/>
    </source>
</evidence>
<gene>
    <name evidence="1" type="ORF">D4Q52_13525</name>
</gene>
<dbReference type="InterPro" id="IPR024078">
    <property type="entry name" value="LmbE-like_dom_sf"/>
</dbReference>
<protein>
    <submittedName>
        <fullName evidence="1">PIG-L family deacetylase</fullName>
    </submittedName>
</protein>
<sequence>MRAADYFDAIRRLPIGALSDITAGEPCVVLSPHPDDESLGAGGLIAAACDAGQRVEVVLITDGGASHPNSPSYPRQRLIELRRAELEQAAALLGLPPDHVHRLGLPDTQAPTEGPPFDAAVNAIAAVCARAAAKSLLVTWDGDPHCDHQATARIAEAVCRRHPEITLWAFPIWGWHLDPAEPLHRPAPEGLRLDISAQQARKRAAIDAHASQMTDLIGDDPDGFRFTEQTLAPFVGRYEHYLRVPR</sequence>
<dbReference type="RefSeq" id="WP_119857083.1">
    <property type="nucleotide sequence ID" value="NZ_QYYD01000012.1"/>
</dbReference>
<dbReference type="OrthoDB" id="9790023at2"/>